<proteinExistence type="predicted"/>
<evidence type="ECO:0000313" key="7">
    <source>
        <dbReference type="Proteomes" id="UP000266188"/>
    </source>
</evidence>
<dbReference type="GO" id="GO:0008278">
    <property type="term" value="C:cohesin complex"/>
    <property type="evidence" value="ECO:0007669"/>
    <property type="project" value="TreeGrafter"/>
</dbReference>
<protein>
    <submittedName>
        <fullName evidence="6">Uncharacterized protein</fullName>
    </submittedName>
</protein>
<keyword evidence="7" id="KW-1185">Reference proteome</keyword>
<organism evidence="6 7">
    <name type="scientific">Aspergillus sclerotialis</name>
    <dbReference type="NCBI Taxonomy" id="2070753"/>
    <lineage>
        <taxon>Eukaryota</taxon>
        <taxon>Fungi</taxon>
        <taxon>Dikarya</taxon>
        <taxon>Ascomycota</taxon>
        <taxon>Pezizomycotina</taxon>
        <taxon>Eurotiomycetes</taxon>
        <taxon>Eurotiomycetidae</taxon>
        <taxon>Eurotiales</taxon>
        <taxon>Aspergillaceae</taxon>
        <taxon>Aspergillus</taxon>
        <taxon>Aspergillus subgen. Polypaecilum</taxon>
    </lineage>
</organism>
<dbReference type="Proteomes" id="UP000266188">
    <property type="component" value="Unassembled WGS sequence"/>
</dbReference>
<reference evidence="7" key="1">
    <citation type="submission" date="2017-02" db="EMBL/GenBank/DDBJ databases">
        <authorList>
            <person name="Tafer H."/>
            <person name="Lopandic K."/>
        </authorList>
    </citation>
    <scope>NUCLEOTIDE SEQUENCE [LARGE SCALE GENOMIC DNA]</scope>
    <source>
        <strain evidence="7">CBS 366.77</strain>
    </source>
</reference>
<comment type="caution">
    <text evidence="6">The sequence shown here is derived from an EMBL/GenBank/DDBJ whole genome shotgun (WGS) entry which is preliminary data.</text>
</comment>
<dbReference type="OrthoDB" id="5575062at2759"/>
<dbReference type="AlphaFoldDB" id="A0A3A2Z2E9"/>
<gene>
    <name evidence="6" type="ORF">PHISCL_10445</name>
</gene>
<keyword evidence="4" id="KW-0131">Cell cycle</keyword>
<feature type="non-terminal residue" evidence="6">
    <location>
        <position position="1"/>
    </location>
</feature>
<accession>A0A3A2Z2E9</accession>
<dbReference type="GO" id="GO:0007062">
    <property type="term" value="P:sister chromatid cohesion"/>
    <property type="evidence" value="ECO:0007669"/>
    <property type="project" value="TreeGrafter"/>
</dbReference>
<keyword evidence="1" id="KW-0132">Cell division</keyword>
<evidence type="ECO:0000256" key="4">
    <source>
        <dbReference type="ARBA" id="ARBA00023306"/>
    </source>
</evidence>
<dbReference type="STRING" id="2070753.A0A3A2Z2E9"/>
<evidence type="ECO:0000256" key="3">
    <source>
        <dbReference type="ARBA" id="ARBA00023242"/>
    </source>
</evidence>
<keyword evidence="3" id="KW-0539">Nucleus</keyword>
<name>A0A3A2Z2E9_9EURO</name>
<keyword evidence="2" id="KW-0498">Mitosis</keyword>
<dbReference type="GO" id="GO:0005634">
    <property type="term" value="C:nucleus"/>
    <property type="evidence" value="ECO:0007669"/>
    <property type="project" value="TreeGrafter"/>
</dbReference>
<keyword evidence="5" id="KW-0175">Coiled coil</keyword>
<dbReference type="GO" id="GO:0003677">
    <property type="term" value="F:DNA binding"/>
    <property type="evidence" value="ECO:0007669"/>
    <property type="project" value="TreeGrafter"/>
</dbReference>
<dbReference type="PANTHER" id="PTHR18937:SF12">
    <property type="entry name" value="STRUCTURAL MAINTENANCE OF CHROMOSOMES PROTEIN"/>
    <property type="match status" value="1"/>
</dbReference>
<feature type="coiled-coil region" evidence="5">
    <location>
        <begin position="55"/>
        <end position="82"/>
    </location>
</feature>
<dbReference type="PANTHER" id="PTHR18937">
    <property type="entry name" value="STRUCTURAL MAINTENANCE OF CHROMOSOMES SMC FAMILY MEMBER"/>
    <property type="match status" value="1"/>
</dbReference>
<evidence type="ECO:0000256" key="2">
    <source>
        <dbReference type="ARBA" id="ARBA00022776"/>
    </source>
</evidence>
<evidence type="ECO:0000313" key="6">
    <source>
        <dbReference type="EMBL" id="RJE17218.1"/>
    </source>
</evidence>
<evidence type="ECO:0000256" key="5">
    <source>
        <dbReference type="SAM" id="Coils"/>
    </source>
</evidence>
<sequence>DSAGIGGETVQDYGIEVDFDSLGETLKEESDDKLEEELLEKVRALNSELDKMAPNTRAMERLETVENKLRGTEKDFETARKHARKTKDDFEEVMRNRSDLFNKAFSHISEQIGPIYRELTRSPNYPLGGQA</sequence>
<evidence type="ECO:0000256" key="1">
    <source>
        <dbReference type="ARBA" id="ARBA00022618"/>
    </source>
</evidence>
<dbReference type="EMBL" id="MVGC01001371">
    <property type="protein sequence ID" value="RJE17218.1"/>
    <property type="molecule type" value="Genomic_DNA"/>
</dbReference>
<dbReference type="GO" id="GO:0051301">
    <property type="term" value="P:cell division"/>
    <property type="evidence" value="ECO:0007669"/>
    <property type="project" value="UniProtKB-KW"/>
</dbReference>